<dbReference type="Pfam" id="PF06398">
    <property type="entry name" value="Pex24p"/>
    <property type="match status" value="1"/>
</dbReference>
<evidence type="ECO:0000313" key="4">
    <source>
        <dbReference type="WBParaSite" id="SSTP_0001222900.1"/>
    </source>
</evidence>
<dbReference type="GO" id="GO:0006915">
    <property type="term" value="P:apoptotic process"/>
    <property type="evidence" value="ECO:0007669"/>
    <property type="project" value="InterPro"/>
</dbReference>
<name>A0A0K0ES00_STRER</name>
<protein>
    <submittedName>
        <fullName evidence="4 5">GRAM domain-containing protein</fullName>
    </submittedName>
</protein>
<dbReference type="GO" id="GO:0034164">
    <property type="term" value="P:negative regulation of toll-like receptor 9 signaling pathway"/>
    <property type="evidence" value="ECO:0007669"/>
    <property type="project" value="TreeGrafter"/>
</dbReference>
<feature type="domain" description="TECPR1-like DysF" evidence="2">
    <location>
        <begin position="91"/>
        <end position="289"/>
    </location>
</feature>
<dbReference type="AlphaFoldDB" id="A0A0K0ES00"/>
<dbReference type="GO" id="GO:0098588">
    <property type="term" value="C:bounding membrane of organelle"/>
    <property type="evidence" value="ECO:0007669"/>
    <property type="project" value="UniProtKB-ARBA"/>
</dbReference>
<evidence type="ECO:0000313" key="5">
    <source>
        <dbReference type="WBParaSite" id="TCONS_00013943.p1"/>
    </source>
</evidence>
<sequence length="474" mass="56532">MDKNFFLKNEDNVIMSKECNKDNGKTKDKRNNKGIKKYLLDITDSFYHDNMDSCKCKEKIVKKNLYSIKNEIRRCLTICEPLFEIILGWKEIILWKQPFQSLCFICCYFYLSYNGYLLQVILFLILTQILFNYLYYIKNIAFFNIKLFPPKKRIISPLHKKPSHQMLYVVLQKVSIYLSNLSNFLEKINSIFVCQNDNVTEIFFIIITLFLLLLFILPFEIVSRIFMICLGIRIFVGTFIITNFPKTAKKIDFVTYMLSEVSISSNNIIKNCKSENSKYIKKQQQKKDKYTLEFFNAKIKEESRKDLFNLNNQTKDNLGNINNNISYYHPSTSSNDDSDIDTILKDNNNNVIKKIYLFDISNNNRCKCNVLFLSKTFYGNVKIGTLFIEKNNFIIRHFDFKKLTYNYTTYSYTDIHLLNINYKKQKIWAFKKHYCKIIFKKKNTCDIKFYILTNFHLLMETLKKIPLLKRKLNQ</sequence>
<dbReference type="STRING" id="6248.A0A0K0ES00"/>
<keyword evidence="1" id="KW-0472">Membrane</keyword>
<feature type="transmembrane region" description="Helical" evidence="1">
    <location>
        <begin position="202"/>
        <end position="219"/>
    </location>
</feature>
<evidence type="ECO:0000313" key="3">
    <source>
        <dbReference type="Proteomes" id="UP000035681"/>
    </source>
</evidence>
<dbReference type="InterPro" id="IPR037847">
    <property type="entry name" value="GRAMDC4"/>
</dbReference>
<organism evidence="4">
    <name type="scientific">Strongyloides stercoralis</name>
    <name type="common">Threadworm</name>
    <dbReference type="NCBI Taxonomy" id="6248"/>
    <lineage>
        <taxon>Eukaryota</taxon>
        <taxon>Metazoa</taxon>
        <taxon>Ecdysozoa</taxon>
        <taxon>Nematoda</taxon>
        <taxon>Chromadorea</taxon>
        <taxon>Rhabditida</taxon>
        <taxon>Tylenchina</taxon>
        <taxon>Panagrolaimomorpha</taxon>
        <taxon>Strongyloidoidea</taxon>
        <taxon>Strongyloididae</taxon>
        <taxon>Strongyloides</taxon>
    </lineage>
</organism>
<dbReference type="WBParaSite" id="TCONS_00013943.p1">
    <property type="protein sequence ID" value="TCONS_00013943.p1"/>
    <property type="gene ID" value="XLOC_009014"/>
</dbReference>
<evidence type="ECO:0000259" key="2">
    <source>
        <dbReference type="Pfam" id="PF06398"/>
    </source>
</evidence>
<dbReference type="GO" id="GO:0005737">
    <property type="term" value="C:cytoplasm"/>
    <property type="evidence" value="ECO:0007669"/>
    <property type="project" value="UniProtKB-ARBA"/>
</dbReference>
<dbReference type="Proteomes" id="UP000035681">
    <property type="component" value="Unplaced"/>
</dbReference>
<keyword evidence="3" id="KW-1185">Reference proteome</keyword>
<evidence type="ECO:0000256" key="1">
    <source>
        <dbReference type="SAM" id="Phobius"/>
    </source>
</evidence>
<feature type="transmembrane region" description="Helical" evidence="1">
    <location>
        <begin position="117"/>
        <end position="136"/>
    </location>
</feature>
<dbReference type="InterPro" id="IPR010482">
    <property type="entry name" value="TECPR1-like_DysF"/>
</dbReference>
<keyword evidence="1" id="KW-1133">Transmembrane helix</keyword>
<reference evidence="4" key="1">
    <citation type="submission" date="2015-08" db="UniProtKB">
        <authorList>
            <consortium name="WormBaseParasite"/>
        </authorList>
    </citation>
    <scope>IDENTIFICATION</scope>
</reference>
<dbReference type="PANTHER" id="PTHR37402:SF1">
    <property type="entry name" value="GRAM DOMAIN-CONTAINING PROTEIN 4"/>
    <property type="match status" value="1"/>
</dbReference>
<proteinExistence type="predicted"/>
<dbReference type="WBParaSite" id="SSTP_0001222900.1">
    <property type="protein sequence ID" value="SSTP_0001222900.1"/>
    <property type="gene ID" value="SSTP_0001222900"/>
</dbReference>
<accession>A0A0K0ES00</accession>
<keyword evidence="1" id="KW-0812">Transmembrane</keyword>
<dbReference type="PANTHER" id="PTHR37402">
    <property type="entry name" value="GRAM DOMAIN-CONTAINING PROTEIN 4"/>
    <property type="match status" value="1"/>
</dbReference>
<feature type="transmembrane region" description="Helical" evidence="1">
    <location>
        <begin position="225"/>
        <end position="244"/>
    </location>
</feature>